<organism evidence="1 2">
    <name type="scientific">Racocetra fulgida</name>
    <dbReference type="NCBI Taxonomy" id="60492"/>
    <lineage>
        <taxon>Eukaryota</taxon>
        <taxon>Fungi</taxon>
        <taxon>Fungi incertae sedis</taxon>
        <taxon>Mucoromycota</taxon>
        <taxon>Glomeromycotina</taxon>
        <taxon>Glomeromycetes</taxon>
        <taxon>Diversisporales</taxon>
        <taxon>Gigasporaceae</taxon>
        <taxon>Racocetra</taxon>
    </lineage>
</organism>
<evidence type="ECO:0000313" key="1">
    <source>
        <dbReference type="EMBL" id="CAG8453285.1"/>
    </source>
</evidence>
<dbReference type="EMBL" id="CAJVPZ010000105">
    <property type="protein sequence ID" value="CAG8453285.1"/>
    <property type="molecule type" value="Genomic_DNA"/>
</dbReference>
<dbReference type="AlphaFoldDB" id="A0A9N8VMB3"/>
<dbReference type="OrthoDB" id="2402705at2759"/>
<protein>
    <submittedName>
        <fullName evidence="1">5107_t:CDS:1</fullName>
    </submittedName>
</protein>
<reference evidence="1" key="1">
    <citation type="submission" date="2021-06" db="EMBL/GenBank/DDBJ databases">
        <authorList>
            <person name="Kallberg Y."/>
            <person name="Tangrot J."/>
            <person name="Rosling A."/>
        </authorList>
    </citation>
    <scope>NUCLEOTIDE SEQUENCE</scope>
    <source>
        <strain evidence="1">IN212</strain>
    </source>
</reference>
<proteinExistence type="predicted"/>
<dbReference type="Proteomes" id="UP000789396">
    <property type="component" value="Unassembled WGS sequence"/>
</dbReference>
<keyword evidence="2" id="KW-1185">Reference proteome</keyword>
<name>A0A9N8VMB3_9GLOM</name>
<sequence length="43" mass="4900">MSSSSEFENHTENLPLINTPFEINLDARLSSMSIAVHFVEQYT</sequence>
<evidence type="ECO:0000313" key="2">
    <source>
        <dbReference type="Proteomes" id="UP000789396"/>
    </source>
</evidence>
<gene>
    <name evidence="1" type="ORF">RFULGI_LOCUS339</name>
</gene>
<comment type="caution">
    <text evidence="1">The sequence shown here is derived from an EMBL/GenBank/DDBJ whole genome shotgun (WGS) entry which is preliminary data.</text>
</comment>
<accession>A0A9N8VMB3</accession>